<evidence type="ECO:0000313" key="2">
    <source>
        <dbReference type="EMBL" id="KAJ1136625.1"/>
    </source>
</evidence>
<evidence type="ECO:0000256" key="1">
    <source>
        <dbReference type="SAM" id="MobiDB-lite"/>
    </source>
</evidence>
<dbReference type="EMBL" id="JANPWB010000010">
    <property type="protein sequence ID" value="KAJ1136625.1"/>
    <property type="molecule type" value="Genomic_DNA"/>
</dbReference>
<dbReference type="AlphaFoldDB" id="A0AAV7QEM1"/>
<sequence>MNRPAIYAPISDPRPGSDFSPLCKYRRRGWKGCEKQLEGPPKPLVEGLSLATTRDTPGGGRGFAPRQLRGLKGGARGPPGGHGKRGLRPRCAPPVDRGTVDAEEAWVRRCCCVSLSGGRVEPRLELCPNQVWTRPKMIACASSTLGELSHGVGRAAIRATQSVLQPGSDCFLLCMERWYGSTG</sequence>
<protein>
    <submittedName>
        <fullName evidence="2">Uncharacterized protein</fullName>
    </submittedName>
</protein>
<gene>
    <name evidence="2" type="ORF">NDU88_003040</name>
</gene>
<dbReference type="Proteomes" id="UP001066276">
    <property type="component" value="Chromosome 6"/>
</dbReference>
<feature type="compositionally biased region" description="Gly residues" evidence="1">
    <location>
        <begin position="71"/>
        <end position="81"/>
    </location>
</feature>
<reference evidence="2" key="1">
    <citation type="journal article" date="2022" name="bioRxiv">
        <title>Sequencing and chromosome-scale assembly of the giantPleurodeles waltlgenome.</title>
        <authorList>
            <person name="Brown T."/>
            <person name="Elewa A."/>
            <person name="Iarovenko S."/>
            <person name="Subramanian E."/>
            <person name="Araus A.J."/>
            <person name="Petzold A."/>
            <person name="Susuki M."/>
            <person name="Suzuki K.-i.T."/>
            <person name="Hayashi T."/>
            <person name="Toyoda A."/>
            <person name="Oliveira C."/>
            <person name="Osipova E."/>
            <person name="Leigh N.D."/>
            <person name="Simon A."/>
            <person name="Yun M.H."/>
        </authorList>
    </citation>
    <scope>NUCLEOTIDE SEQUENCE</scope>
    <source>
        <strain evidence="2">20211129_DDA</strain>
        <tissue evidence="2">Liver</tissue>
    </source>
</reference>
<organism evidence="2 3">
    <name type="scientific">Pleurodeles waltl</name>
    <name type="common">Iberian ribbed newt</name>
    <dbReference type="NCBI Taxonomy" id="8319"/>
    <lineage>
        <taxon>Eukaryota</taxon>
        <taxon>Metazoa</taxon>
        <taxon>Chordata</taxon>
        <taxon>Craniata</taxon>
        <taxon>Vertebrata</taxon>
        <taxon>Euteleostomi</taxon>
        <taxon>Amphibia</taxon>
        <taxon>Batrachia</taxon>
        <taxon>Caudata</taxon>
        <taxon>Salamandroidea</taxon>
        <taxon>Salamandridae</taxon>
        <taxon>Pleurodelinae</taxon>
        <taxon>Pleurodeles</taxon>
    </lineage>
</organism>
<evidence type="ECO:0000313" key="3">
    <source>
        <dbReference type="Proteomes" id="UP001066276"/>
    </source>
</evidence>
<feature type="region of interest" description="Disordered" evidence="1">
    <location>
        <begin position="52"/>
        <end position="92"/>
    </location>
</feature>
<comment type="caution">
    <text evidence="2">The sequence shown here is derived from an EMBL/GenBank/DDBJ whole genome shotgun (WGS) entry which is preliminary data.</text>
</comment>
<accession>A0AAV7QEM1</accession>
<keyword evidence="3" id="KW-1185">Reference proteome</keyword>
<proteinExistence type="predicted"/>
<name>A0AAV7QEM1_PLEWA</name>